<accession>A0AAQ3P5A9</accession>
<dbReference type="Proteomes" id="UP001374535">
    <property type="component" value="Chromosome 1"/>
</dbReference>
<dbReference type="EMBL" id="CP144700">
    <property type="protein sequence ID" value="WVZ21914.1"/>
    <property type="molecule type" value="Genomic_DNA"/>
</dbReference>
<protein>
    <submittedName>
        <fullName evidence="1">Uncharacterized protein</fullName>
    </submittedName>
</protein>
<keyword evidence="2" id="KW-1185">Reference proteome</keyword>
<evidence type="ECO:0000313" key="2">
    <source>
        <dbReference type="Proteomes" id="UP001374535"/>
    </source>
</evidence>
<sequence>MFFRSNNFNLHYRFKHPRSSFSNSFPKCSSCCQLECQHTRIYIVIRTIYKYRSYINNWKASKHTIAHALFQSFHHPRNVFFWYSTSFDFTLELISTTWIHGFKPYCDICKLTLST</sequence>
<evidence type="ECO:0000313" key="1">
    <source>
        <dbReference type="EMBL" id="WVZ21914.1"/>
    </source>
</evidence>
<reference evidence="1 2" key="1">
    <citation type="journal article" date="2023" name="Life. Sci Alliance">
        <title>Evolutionary insights into 3D genome organization and epigenetic landscape of Vigna mungo.</title>
        <authorList>
            <person name="Junaid A."/>
            <person name="Singh B."/>
            <person name="Bhatia S."/>
        </authorList>
    </citation>
    <scope>NUCLEOTIDE SEQUENCE [LARGE SCALE GENOMIC DNA]</scope>
    <source>
        <strain evidence="1">Urdbean</strain>
    </source>
</reference>
<organism evidence="1 2">
    <name type="scientific">Vigna mungo</name>
    <name type="common">Black gram</name>
    <name type="synonym">Phaseolus mungo</name>
    <dbReference type="NCBI Taxonomy" id="3915"/>
    <lineage>
        <taxon>Eukaryota</taxon>
        <taxon>Viridiplantae</taxon>
        <taxon>Streptophyta</taxon>
        <taxon>Embryophyta</taxon>
        <taxon>Tracheophyta</taxon>
        <taxon>Spermatophyta</taxon>
        <taxon>Magnoliopsida</taxon>
        <taxon>eudicotyledons</taxon>
        <taxon>Gunneridae</taxon>
        <taxon>Pentapetalae</taxon>
        <taxon>rosids</taxon>
        <taxon>fabids</taxon>
        <taxon>Fabales</taxon>
        <taxon>Fabaceae</taxon>
        <taxon>Papilionoideae</taxon>
        <taxon>50 kb inversion clade</taxon>
        <taxon>NPAAA clade</taxon>
        <taxon>indigoferoid/millettioid clade</taxon>
        <taxon>Phaseoleae</taxon>
        <taxon>Vigna</taxon>
    </lineage>
</organism>
<dbReference type="AlphaFoldDB" id="A0AAQ3P5A9"/>
<gene>
    <name evidence="1" type="ORF">V8G54_000458</name>
</gene>
<name>A0AAQ3P5A9_VIGMU</name>
<proteinExistence type="predicted"/>